<name>A0A212JWS2_9BACT</name>
<dbReference type="InterPro" id="IPR011990">
    <property type="entry name" value="TPR-like_helical_dom_sf"/>
</dbReference>
<proteinExistence type="inferred from homology"/>
<dbReference type="AlphaFoldDB" id="A0A212JWS2"/>
<dbReference type="InterPro" id="IPR012944">
    <property type="entry name" value="SusD_RagB_dom"/>
</dbReference>
<dbReference type="SUPFAM" id="SSF48452">
    <property type="entry name" value="TPR-like"/>
    <property type="match status" value="1"/>
</dbReference>
<keyword evidence="5" id="KW-0998">Cell outer membrane</keyword>
<accession>A0A212JWS2</accession>
<evidence type="ECO:0000259" key="7">
    <source>
        <dbReference type="Pfam" id="PF14322"/>
    </source>
</evidence>
<evidence type="ECO:0000256" key="5">
    <source>
        <dbReference type="ARBA" id="ARBA00023237"/>
    </source>
</evidence>
<dbReference type="InterPro" id="IPR033985">
    <property type="entry name" value="SusD-like_N"/>
</dbReference>
<reference evidence="8" key="1">
    <citation type="submission" date="2016-04" db="EMBL/GenBank/DDBJ databases">
        <authorList>
            <person name="Evans L.H."/>
            <person name="Alamgir A."/>
            <person name="Owens N."/>
            <person name="Weber N.D."/>
            <person name="Virtaneva K."/>
            <person name="Barbian K."/>
            <person name="Babar A."/>
            <person name="Rosenke K."/>
        </authorList>
    </citation>
    <scope>NUCLEOTIDE SEQUENCE</scope>
    <source>
        <strain evidence="8">86-1</strain>
    </source>
</reference>
<evidence type="ECO:0000256" key="3">
    <source>
        <dbReference type="ARBA" id="ARBA00022729"/>
    </source>
</evidence>
<feature type="domain" description="RagB/SusD" evidence="6">
    <location>
        <begin position="376"/>
        <end position="504"/>
    </location>
</feature>
<dbReference type="EMBL" id="FLUM01000003">
    <property type="protein sequence ID" value="SBW03802.1"/>
    <property type="molecule type" value="Genomic_DNA"/>
</dbReference>
<evidence type="ECO:0000313" key="8">
    <source>
        <dbReference type="EMBL" id="SBW03802.1"/>
    </source>
</evidence>
<comment type="similarity">
    <text evidence="2">Belongs to the SusD family.</text>
</comment>
<evidence type="ECO:0000256" key="4">
    <source>
        <dbReference type="ARBA" id="ARBA00023136"/>
    </source>
</evidence>
<feature type="domain" description="SusD-like N-terminal" evidence="7">
    <location>
        <begin position="144"/>
        <end position="247"/>
    </location>
</feature>
<organism evidence="8">
    <name type="scientific">uncultured Dysgonomonas sp</name>
    <dbReference type="NCBI Taxonomy" id="206096"/>
    <lineage>
        <taxon>Bacteria</taxon>
        <taxon>Pseudomonadati</taxon>
        <taxon>Bacteroidota</taxon>
        <taxon>Bacteroidia</taxon>
        <taxon>Bacteroidales</taxon>
        <taxon>Dysgonomonadaceae</taxon>
        <taxon>Dysgonomonas</taxon>
        <taxon>environmental samples</taxon>
    </lineage>
</organism>
<protein>
    <recommendedName>
        <fullName evidence="9">RagB/SusD family nutrient uptake outer membrane protein</fullName>
    </recommendedName>
</protein>
<evidence type="ECO:0000256" key="2">
    <source>
        <dbReference type="ARBA" id="ARBA00006275"/>
    </source>
</evidence>
<evidence type="ECO:0008006" key="9">
    <source>
        <dbReference type="Google" id="ProtNLM"/>
    </source>
</evidence>
<dbReference type="GO" id="GO:0009279">
    <property type="term" value="C:cell outer membrane"/>
    <property type="evidence" value="ECO:0007669"/>
    <property type="project" value="UniProtKB-SubCell"/>
</dbReference>
<dbReference type="Gene3D" id="1.25.40.390">
    <property type="match status" value="1"/>
</dbReference>
<dbReference type="RefSeq" id="WP_296942697.1">
    <property type="nucleotide sequence ID" value="NZ_LT599032.1"/>
</dbReference>
<keyword evidence="3" id="KW-0732">Signal</keyword>
<evidence type="ECO:0000256" key="1">
    <source>
        <dbReference type="ARBA" id="ARBA00004442"/>
    </source>
</evidence>
<comment type="subcellular location">
    <subcellularLocation>
        <location evidence="1">Cell outer membrane</location>
    </subcellularLocation>
</comment>
<keyword evidence="4" id="KW-0472">Membrane</keyword>
<evidence type="ECO:0000259" key="6">
    <source>
        <dbReference type="Pfam" id="PF07980"/>
    </source>
</evidence>
<dbReference type="PROSITE" id="PS51257">
    <property type="entry name" value="PROKAR_LIPOPROTEIN"/>
    <property type="match status" value="1"/>
</dbReference>
<dbReference type="Pfam" id="PF07980">
    <property type="entry name" value="SusD_RagB"/>
    <property type="match status" value="1"/>
</dbReference>
<gene>
    <name evidence="8" type="ORF">KL86DYS1_30673</name>
</gene>
<dbReference type="Pfam" id="PF14322">
    <property type="entry name" value="SusD-like_3"/>
    <property type="match status" value="1"/>
</dbReference>
<sequence length="547" mass="61524">MKKNKIFQILIGVTLLFSSCENDFDPHIYGALIPENYPSTEAEYESYAMTCYTPFTTTWVYNIGSGGNQHGFYIPEGGVLRMFEATSDAMAPWKTGWGGQWLQLSMANFTDCVYYWRGGVGDNNPNHFQKLAEITRFTQIIGTLEKAAEDVMTETKKNNLLGEARLCRGLMMYYMLHIYGPLPAILNPDDVFDDSKLEGMERPTLQQMTEWITSDMEFAVANMAESTAEKGRYTRDYARVCLMRHYLNEGSYMQGYYQKALDLYQQLKGGGYKLYTQGDIPYIDLFKNANKFNSEIIMAVSCSETADGSPKSGNFNPLMMLAVPSDAARLDENGQSTPFNLQGGGWGQNFNVAPKFYDTYDSADDRKKVILADYWSTKGYRVSASNLGSNWDGYIINKFPVETATPFQGTDIPLARWADVLLMFAEAEVRNSNGVPSTDAVAAVNEVRHRAGLGDLPAASISSAEAFLDAILIERGHEFLYEGLRKIDLIRFNKYARMTFKSKGVSPSHQYMPLPNYAIDQAKTYGKNLVQTFEREGWKTDLNSVGM</sequence>